<evidence type="ECO:0000313" key="11">
    <source>
        <dbReference type="Proteomes" id="UP000750334"/>
    </source>
</evidence>
<dbReference type="EMBL" id="PUHR01000146">
    <property type="protein sequence ID" value="KAG0662363.1"/>
    <property type="molecule type" value="Genomic_DNA"/>
</dbReference>
<feature type="region of interest" description="Disordered" evidence="8">
    <location>
        <begin position="541"/>
        <end position="569"/>
    </location>
</feature>
<dbReference type="CDD" id="cd12148">
    <property type="entry name" value="fungal_TF_MHR"/>
    <property type="match status" value="1"/>
</dbReference>
<dbReference type="InterPro" id="IPR007219">
    <property type="entry name" value="XnlR_reg_dom"/>
</dbReference>
<comment type="subcellular location">
    <subcellularLocation>
        <location evidence="1">Nucleus</location>
    </subcellularLocation>
</comment>
<dbReference type="Gene3D" id="4.10.240.10">
    <property type="entry name" value="Zn(2)-C6 fungal-type DNA-binding domain"/>
    <property type="match status" value="1"/>
</dbReference>
<comment type="caution">
    <text evidence="10">The sequence shown here is derived from an EMBL/GenBank/DDBJ whole genome shotgun (WGS) entry which is preliminary data.</text>
</comment>
<feature type="compositionally biased region" description="Low complexity" evidence="8">
    <location>
        <begin position="1083"/>
        <end position="1106"/>
    </location>
</feature>
<name>A0A9P7B7H7_MAUEX</name>
<keyword evidence="6" id="KW-0804">Transcription</keyword>
<protein>
    <submittedName>
        <fullName evidence="10">Suppressor protein sef1</fullName>
    </submittedName>
</protein>
<gene>
    <name evidence="10" type="primary">SEF1</name>
    <name evidence="10" type="ORF">C6P45_001104</name>
</gene>
<feature type="compositionally biased region" description="Polar residues" evidence="8">
    <location>
        <begin position="1047"/>
        <end position="1082"/>
    </location>
</feature>
<dbReference type="CDD" id="cd00067">
    <property type="entry name" value="GAL4"/>
    <property type="match status" value="1"/>
</dbReference>
<dbReference type="Pfam" id="PF04082">
    <property type="entry name" value="Fungal_trans"/>
    <property type="match status" value="1"/>
</dbReference>
<keyword evidence="4" id="KW-0805">Transcription regulation</keyword>
<dbReference type="OrthoDB" id="3163292at2759"/>
<dbReference type="GO" id="GO:0006351">
    <property type="term" value="P:DNA-templated transcription"/>
    <property type="evidence" value="ECO:0007669"/>
    <property type="project" value="InterPro"/>
</dbReference>
<dbReference type="SUPFAM" id="SSF57701">
    <property type="entry name" value="Zn2/Cys6 DNA-binding domain"/>
    <property type="match status" value="1"/>
</dbReference>
<keyword evidence="2" id="KW-0479">Metal-binding</keyword>
<evidence type="ECO:0000256" key="1">
    <source>
        <dbReference type="ARBA" id="ARBA00004123"/>
    </source>
</evidence>
<evidence type="ECO:0000256" key="5">
    <source>
        <dbReference type="ARBA" id="ARBA00023125"/>
    </source>
</evidence>
<dbReference type="PROSITE" id="PS00463">
    <property type="entry name" value="ZN2_CY6_FUNGAL_1"/>
    <property type="match status" value="1"/>
</dbReference>
<feature type="compositionally biased region" description="Low complexity" evidence="8">
    <location>
        <begin position="1030"/>
        <end position="1041"/>
    </location>
</feature>
<dbReference type="InterPro" id="IPR036864">
    <property type="entry name" value="Zn2-C6_fun-type_DNA-bd_sf"/>
</dbReference>
<dbReference type="InterPro" id="IPR051089">
    <property type="entry name" value="prtT"/>
</dbReference>
<feature type="compositionally biased region" description="Polar residues" evidence="8">
    <location>
        <begin position="940"/>
        <end position="980"/>
    </location>
</feature>
<dbReference type="GO" id="GO:0000981">
    <property type="term" value="F:DNA-binding transcription factor activity, RNA polymerase II-specific"/>
    <property type="evidence" value="ECO:0007669"/>
    <property type="project" value="InterPro"/>
</dbReference>
<evidence type="ECO:0000259" key="9">
    <source>
        <dbReference type="PROSITE" id="PS50048"/>
    </source>
</evidence>
<feature type="region of interest" description="Disordered" evidence="8">
    <location>
        <begin position="930"/>
        <end position="1106"/>
    </location>
</feature>
<dbReference type="SMART" id="SM00066">
    <property type="entry name" value="GAL4"/>
    <property type="match status" value="1"/>
</dbReference>
<proteinExistence type="predicted"/>
<feature type="compositionally biased region" description="Low complexity" evidence="8">
    <location>
        <begin position="981"/>
        <end position="1003"/>
    </location>
</feature>
<evidence type="ECO:0000256" key="2">
    <source>
        <dbReference type="ARBA" id="ARBA00022723"/>
    </source>
</evidence>
<evidence type="ECO:0000313" key="10">
    <source>
        <dbReference type="EMBL" id="KAG0662363.1"/>
    </source>
</evidence>
<accession>A0A9P7B7H7</accession>
<keyword evidence="11" id="KW-1185">Reference proteome</keyword>
<keyword evidence="3" id="KW-0862">Zinc</keyword>
<dbReference type="GO" id="GO:0005634">
    <property type="term" value="C:nucleus"/>
    <property type="evidence" value="ECO:0007669"/>
    <property type="project" value="UniProtKB-SubCell"/>
</dbReference>
<dbReference type="PANTHER" id="PTHR31845:SF6">
    <property type="entry name" value="TRANSCRIPTION FACTOR SEF1-RELATED"/>
    <property type="match status" value="1"/>
</dbReference>
<reference evidence="10 11" key="1">
    <citation type="submission" date="2020-11" db="EMBL/GenBank/DDBJ databases">
        <title>Kefir isolates.</title>
        <authorList>
            <person name="Marcisauskas S."/>
            <person name="Kim Y."/>
            <person name="Blasche S."/>
        </authorList>
    </citation>
    <scope>NUCLEOTIDE SEQUENCE [LARGE SCALE GENOMIC DNA]</scope>
    <source>
        <strain evidence="10 11">OG2</strain>
    </source>
</reference>
<feature type="region of interest" description="Disordered" evidence="8">
    <location>
        <begin position="36"/>
        <end position="67"/>
    </location>
</feature>
<feature type="domain" description="Zn(2)-C6 fungal-type" evidence="9">
    <location>
        <begin position="69"/>
        <end position="102"/>
    </location>
</feature>
<evidence type="ECO:0000256" key="8">
    <source>
        <dbReference type="SAM" id="MobiDB-lite"/>
    </source>
</evidence>
<dbReference type="PANTHER" id="PTHR31845">
    <property type="entry name" value="FINGER DOMAIN PROTEIN, PUTATIVE-RELATED"/>
    <property type="match status" value="1"/>
</dbReference>
<sequence>MKQENQDFIPQKLKRNNHFTERQSPSILHILPMGHTNGMITKPSPNNISHHQQQQQQQQPAANHRPVTSCSHCRQHKIKCDAHQNFPSPCSRCTKYGLHCEVDPQFKPKKGSQLQLMRRDLDDLKVKVNYIMNNENILFKHINEISPINKDLMMSRNFNNFDTPRDITTQTDGSIMSPYQNSLDQSHTPNTHFNPVNHTTDNIPIQNNVTSNVPESKMGPNSKNQSTKISVQTYLVTEPTLLNKNNNIDDLKRTNSNVSNVSTIHSKHAIGDNENGLPNTLQLALQRGARIDENVIAQVKSNSTAPQQMVNSVANANSNDMDTVKSSKKSPVVLTTETLNPLPSPYNNIDEFVLGDVHISIDTATRLHTIFVTDYLPYFPIMYTNSVTELYSQSQLLFWTVMLTACLSDPEPTLYNKLSVVIKQLAIETCWMRTPRSTHITQALLILCIWPLPNQKVLDDCSYRFVGLAKSLSYQLGLHRGEFITEFTRSQTSMPNAEKWRTRTWLGIYFAELCWASILGLPPTSKTDYLVENALKCRVEEDAVEPTTSEPDTTDKNSNDANDNTNDESKMHLPSRFKKMISLSHFQLKLCNVMGSSVTSPDGLIGPKERAGVLSVLNKELNELANVSNFETSTDVNIYYLYVRLMVYCFAFFPETPIEDQAKYITDSYLCATKIVTLLTKLLEVHQLISLPIFVRQSATFSALILFKLQLTPLLPNQYLNSARQSIVTVHRLFRNQLTAWATVENDISRTASMLEKLNLVLITHSEVFVEESGVISRMRSHLTGSLFYDLVWCVHEARRREMDPKYNEAAIKNAKDKRKLKNKNKNDNSNWDKKLYPLPLYNHITRDDFKTITQTTPGGTTVTTLVPTKTALKHAEELARTNDKKDSAIEINGIPLFMLDETGSVKIDDVLAQGNMGMVASHLANSNKHDHYSDMGDSTHGSQSNTTLGTPNSDYGSYYHNSTHNGNGSSGKASHGTNRSASNTGSLFSSNSSTSAPTTNISQYTGGSIEQTNKNQPFNSAPFRNQPDSNSNNLNSYLNSNKKRQASQQDNSPQANNNKVRNNSSGVNGMSKTQNSKKGSITNYNKTNGNNKNNNNIQNKNTNNNDVFVNPINDFFQQQGAGWTEGNLSNDDFFGWFDINMEPEF</sequence>
<dbReference type="AlphaFoldDB" id="A0A9P7B7H7"/>
<dbReference type="GO" id="GO:0000976">
    <property type="term" value="F:transcription cis-regulatory region binding"/>
    <property type="evidence" value="ECO:0007669"/>
    <property type="project" value="TreeGrafter"/>
</dbReference>
<organism evidence="10 11">
    <name type="scientific">Maudiozyma exigua</name>
    <name type="common">Yeast</name>
    <name type="synonym">Kazachstania exigua</name>
    <dbReference type="NCBI Taxonomy" id="34358"/>
    <lineage>
        <taxon>Eukaryota</taxon>
        <taxon>Fungi</taxon>
        <taxon>Dikarya</taxon>
        <taxon>Ascomycota</taxon>
        <taxon>Saccharomycotina</taxon>
        <taxon>Saccharomycetes</taxon>
        <taxon>Saccharomycetales</taxon>
        <taxon>Saccharomycetaceae</taxon>
        <taxon>Maudiozyma</taxon>
    </lineage>
</organism>
<evidence type="ECO:0000256" key="4">
    <source>
        <dbReference type="ARBA" id="ARBA00023015"/>
    </source>
</evidence>
<dbReference type="GO" id="GO:0001216">
    <property type="term" value="F:DNA-binding transcription activator activity"/>
    <property type="evidence" value="ECO:0007669"/>
    <property type="project" value="UniProtKB-ARBA"/>
</dbReference>
<evidence type="ECO:0000256" key="3">
    <source>
        <dbReference type="ARBA" id="ARBA00022833"/>
    </source>
</evidence>
<dbReference type="Pfam" id="PF00172">
    <property type="entry name" value="Zn_clus"/>
    <property type="match status" value="1"/>
</dbReference>
<keyword evidence="5" id="KW-0238">DNA-binding</keyword>
<dbReference type="GO" id="GO:0008270">
    <property type="term" value="F:zinc ion binding"/>
    <property type="evidence" value="ECO:0007669"/>
    <property type="project" value="InterPro"/>
</dbReference>
<keyword evidence="7" id="KW-0539">Nucleus</keyword>
<dbReference type="FunFam" id="4.10.240.10:FF:000003">
    <property type="entry name" value="C6 transcription factor (Leu3)"/>
    <property type="match status" value="1"/>
</dbReference>
<dbReference type="Proteomes" id="UP000750334">
    <property type="component" value="Unassembled WGS sequence"/>
</dbReference>
<dbReference type="InterPro" id="IPR001138">
    <property type="entry name" value="Zn2Cys6_DnaBD"/>
</dbReference>
<evidence type="ECO:0000256" key="7">
    <source>
        <dbReference type="ARBA" id="ARBA00023242"/>
    </source>
</evidence>
<dbReference type="SMART" id="SM00906">
    <property type="entry name" value="Fungal_trans"/>
    <property type="match status" value="1"/>
</dbReference>
<feature type="compositionally biased region" description="Polar residues" evidence="8">
    <location>
        <begin position="1004"/>
        <end position="1029"/>
    </location>
</feature>
<dbReference type="PROSITE" id="PS50048">
    <property type="entry name" value="ZN2_CY6_FUNGAL_2"/>
    <property type="match status" value="1"/>
</dbReference>
<evidence type="ECO:0000256" key="6">
    <source>
        <dbReference type="ARBA" id="ARBA00023163"/>
    </source>
</evidence>